<dbReference type="EMBL" id="UYWX01000283">
    <property type="protein sequence ID" value="VDM17886.1"/>
    <property type="molecule type" value="Genomic_DNA"/>
</dbReference>
<feature type="region of interest" description="Disordered" evidence="2">
    <location>
        <begin position="303"/>
        <end position="322"/>
    </location>
</feature>
<dbReference type="OrthoDB" id="6077919at2759"/>
<gene>
    <name evidence="4" type="ORF">TTAC_LOCUS1373</name>
</gene>
<dbReference type="Proteomes" id="UP000274429">
    <property type="component" value="Unassembled WGS sequence"/>
</dbReference>
<dbReference type="PROSITE" id="PS50157">
    <property type="entry name" value="ZINC_FINGER_C2H2_2"/>
    <property type="match status" value="1"/>
</dbReference>
<keyword evidence="5" id="KW-1185">Reference proteome</keyword>
<dbReference type="PROSITE" id="PS00028">
    <property type="entry name" value="ZINC_FINGER_C2H2_1"/>
    <property type="match status" value="1"/>
</dbReference>
<dbReference type="SMART" id="SM00355">
    <property type="entry name" value="ZnF_C2H2"/>
    <property type="match status" value="2"/>
</dbReference>
<sequence>MHLQENTTGENMGTSNGQEDFRSEVSAVDLTATQPASDHYESGSQSSGKDTVDATIPSAWLSKMKDESVEDGSGNLHSPKALVLVANPSYPQCSSAPTPTVNSASSCTQSPKNSLVNPIFSSRKDKRRIGSVMPLPNQPFSRLSEVEYSPKRLPDLSPSAGCPSKNWKITHSDRLNALIDECERIVDGRKVFKCKFCGKMYDIKSSMRYHMKIIHLQLHLRTSEMQCRICGKQFTCISAVNRHQLKCSANSTSNFTSTNPIQSSCGSSFLGKPRQSSLPTFANQSPSAFMNLNNTPGIRWSGVTSSGRHSNQPITSQNPFTFSSTTDTPAYISSTVTTPYPTQSVRSGFDLDGPRFTGGPEISPHQLGGSSLVHSVHNLVEGIPPLSFNEVFLASLGRSNGSNSGERKGPIFDDLPPPGFMGAAAVHNFLASSQSKRMRKSENPSFVESRLSENLYERLFPSQSETATAAVTAAAATAAAASGTAIDLSLNASC</sequence>
<keyword evidence="1" id="KW-0479">Metal-binding</keyword>
<accession>A0A0R3WKW5</accession>
<dbReference type="InterPro" id="IPR013087">
    <property type="entry name" value="Znf_C2H2_type"/>
</dbReference>
<keyword evidence="1" id="KW-0863">Zinc-finger</keyword>
<organism evidence="6">
    <name type="scientific">Hydatigena taeniaeformis</name>
    <name type="common">Feline tapeworm</name>
    <name type="synonym">Taenia taeniaeformis</name>
    <dbReference type="NCBI Taxonomy" id="6205"/>
    <lineage>
        <taxon>Eukaryota</taxon>
        <taxon>Metazoa</taxon>
        <taxon>Spiralia</taxon>
        <taxon>Lophotrochozoa</taxon>
        <taxon>Platyhelminthes</taxon>
        <taxon>Cestoda</taxon>
        <taxon>Eucestoda</taxon>
        <taxon>Cyclophyllidea</taxon>
        <taxon>Taeniidae</taxon>
        <taxon>Hydatigera</taxon>
    </lineage>
</organism>
<feature type="compositionally biased region" description="Polar residues" evidence="2">
    <location>
        <begin position="31"/>
        <end position="49"/>
    </location>
</feature>
<dbReference type="Gene3D" id="3.30.160.60">
    <property type="entry name" value="Classic Zinc Finger"/>
    <property type="match status" value="1"/>
</dbReference>
<dbReference type="SUPFAM" id="SSF57667">
    <property type="entry name" value="beta-beta-alpha zinc fingers"/>
    <property type="match status" value="1"/>
</dbReference>
<dbReference type="GO" id="GO:0008270">
    <property type="term" value="F:zinc ion binding"/>
    <property type="evidence" value="ECO:0007669"/>
    <property type="project" value="UniProtKB-KW"/>
</dbReference>
<feature type="domain" description="C2H2-type" evidence="3">
    <location>
        <begin position="192"/>
        <end position="215"/>
    </location>
</feature>
<evidence type="ECO:0000313" key="4">
    <source>
        <dbReference type="EMBL" id="VDM17886.1"/>
    </source>
</evidence>
<evidence type="ECO:0000313" key="6">
    <source>
        <dbReference type="WBParaSite" id="TTAC_0000138601-mRNA-1"/>
    </source>
</evidence>
<evidence type="ECO:0000313" key="5">
    <source>
        <dbReference type="Proteomes" id="UP000274429"/>
    </source>
</evidence>
<reference evidence="6" key="1">
    <citation type="submission" date="2017-02" db="UniProtKB">
        <authorList>
            <consortium name="WormBaseParasite"/>
        </authorList>
    </citation>
    <scope>IDENTIFICATION</scope>
</reference>
<evidence type="ECO:0000256" key="1">
    <source>
        <dbReference type="PROSITE-ProRule" id="PRU00042"/>
    </source>
</evidence>
<evidence type="ECO:0000259" key="3">
    <source>
        <dbReference type="PROSITE" id="PS50157"/>
    </source>
</evidence>
<evidence type="ECO:0000256" key="2">
    <source>
        <dbReference type="SAM" id="MobiDB-lite"/>
    </source>
</evidence>
<reference evidence="4 5" key="2">
    <citation type="submission" date="2018-11" db="EMBL/GenBank/DDBJ databases">
        <authorList>
            <consortium name="Pathogen Informatics"/>
        </authorList>
    </citation>
    <scope>NUCLEOTIDE SEQUENCE [LARGE SCALE GENOMIC DNA]</scope>
</reference>
<dbReference type="WBParaSite" id="TTAC_0000138601-mRNA-1">
    <property type="protein sequence ID" value="TTAC_0000138601-mRNA-1"/>
    <property type="gene ID" value="TTAC_0000138601"/>
</dbReference>
<name>A0A0R3WKW5_HYDTA</name>
<protein>
    <submittedName>
        <fullName evidence="6">C2H2-type domain-containing protein</fullName>
    </submittedName>
</protein>
<proteinExistence type="predicted"/>
<feature type="compositionally biased region" description="Polar residues" evidence="2">
    <location>
        <begin position="1"/>
        <end position="18"/>
    </location>
</feature>
<dbReference type="InterPro" id="IPR036236">
    <property type="entry name" value="Znf_C2H2_sf"/>
</dbReference>
<dbReference type="AlphaFoldDB" id="A0A0R3WKW5"/>
<keyword evidence="1" id="KW-0862">Zinc</keyword>
<dbReference type="STRING" id="6205.A0A0R3WKW5"/>
<feature type="region of interest" description="Disordered" evidence="2">
    <location>
        <begin position="1"/>
        <end position="52"/>
    </location>
</feature>